<dbReference type="InterPro" id="IPR029063">
    <property type="entry name" value="SAM-dependent_MTases_sf"/>
</dbReference>
<dbReference type="SUPFAM" id="SSF53335">
    <property type="entry name" value="S-adenosyl-L-methionine-dependent methyltransferases"/>
    <property type="match status" value="1"/>
</dbReference>
<keyword evidence="3" id="KW-1185">Reference proteome</keyword>
<organism evidence="2 3">
    <name type="scientific">Pocillopora damicornis</name>
    <name type="common">Cauliflower coral</name>
    <name type="synonym">Millepora damicornis</name>
    <dbReference type="NCBI Taxonomy" id="46731"/>
    <lineage>
        <taxon>Eukaryota</taxon>
        <taxon>Metazoa</taxon>
        <taxon>Cnidaria</taxon>
        <taxon>Anthozoa</taxon>
        <taxon>Hexacorallia</taxon>
        <taxon>Scleractinia</taxon>
        <taxon>Astrocoeniina</taxon>
        <taxon>Pocilloporidae</taxon>
        <taxon>Pocillopora</taxon>
    </lineage>
</organism>
<evidence type="ECO:0000313" key="3">
    <source>
        <dbReference type="Proteomes" id="UP000275408"/>
    </source>
</evidence>
<dbReference type="PANTHER" id="PTHR43861">
    <property type="entry name" value="TRANS-ACONITATE 2-METHYLTRANSFERASE-RELATED"/>
    <property type="match status" value="1"/>
</dbReference>
<sequence>MAAESYQQSSAAKPDVLPKPGDAILDLGCGTGELSAYLAELVGSKGYVIVVDPDLSRLQLAKEAHRHVKNLSFIEGNSDKFEGMGSETFDIIFSNYILHWIPEKSRAFRNMFDSLRVGGKIAAQYSDIIPPFMATSYEVLNPERFEQLNNMFHPVKRDDVDLLCVTAGFDVMKSYSPKYTRDFYPSVESLLQWLVGTTHGVFDLHLVTQERIELLVEKFGNPPFDFTTNSFDCRLVAVKPKSQTL</sequence>
<evidence type="ECO:0000259" key="1">
    <source>
        <dbReference type="Pfam" id="PF13847"/>
    </source>
</evidence>
<accession>A0A3M6UNR9</accession>
<dbReference type="InterPro" id="IPR025714">
    <property type="entry name" value="Methyltranfer_dom"/>
</dbReference>
<gene>
    <name evidence="2" type="ORF">pdam_00023726</name>
</gene>
<protein>
    <recommendedName>
        <fullName evidence="1">Methyltransferase domain-containing protein</fullName>
    </recommendedName>
</protein>
<comment type="caution">
    <text evidence="2">The sequence shown here is derived from an EMBL/GenBank/DDBJ whole genome shotgun (WGS) entry which is preliminary data.</text>
</comment>
<dbReference type="STRING" id="46731.A0A3M6UNR9"/>
<dbReference type="Pfam" id="PF13847">
    <property type="entry name" value="Methyltransf_31"/>
    <property type="match status" value="1"/>
</dbReference>
<proteinExistence type="predicted"/>
<dbReference type="CDD" id="cd02440">
    <property type="entry name" value="AdoMet_MTases"/>
    <property type="match status" value="1"/>
</dbReference>
<dbReference type="AlphaFoldDB" id="A0A3M6UNR9"/>
<reference evidence="2 3" key="1">
    <citation type="journal article" date="2018" name="Sci. Rep.">
        <title>Comparative analysis of the Pocillopora damicornis genome highlights role of immune system in coral evolution.</title>
        <authorList>
            <person name="Cunning R."/>
            <person name="Bay R.A."/>
            <person name="Gillette P."/>
            <person name="Baker A.C."/>
            <person name="Traylor-Knowles N."/>
        </authorList>
    </citation>
    <scope>NUCLEOTIDE SEQUENCE [LARGE SCALE GENOMIC DNA]</scope>
    <source>
        <strain evidence="2">RSMAS</strain>
        <tissue evidence="2">Whole animal</tissue>
    </source>
</reference>
<name>A0A3M6UNR9_POCDA</name>
<dbReference type="Proteomes" id="UP000275408">
    <property type="component" value="Unassembled WGS sequence"/>
</dbReference>
<feature type="domain" description="Methyltransferase" evidence="1">
    <location>
        <begin position="19"/>
        <end position="151"/>
    </location>
</feature>
<dbReference type="OrthoDB" id="5946569at2759"/>
<dbReference type="EMBL" id="RCHS01001094">
    <property type="protein sequence ID" value="RMX55271.1"/>
    <property type="molecule type" value="Genomic_DNA"/>
</dbReference>
<evidence type="ECO:0000313" key="2">
    <source>
        <dbReference type="EMBL" id="RMX55271.1"/>
    </source>
</evidence>
<dbReference type="Gene3D" id="3.40.50.150">
    <property type="entry name" value="Vaccinia Virus protein VP39"/>
    <property type="match status" value="1"/>
</dbReference>
<dbReference type="PANTHER" id="PTHR43861:SF1">
    <property type="entry name" value="TRANS-ACONITATE 2-METHYLTRANSFERASE"/>
    <property type="match status" value="1"/>
</dbReference>